<evidence type="ECO:0000313" key="2">
    <source>
        <dbReference type="EMBL" id="OIQ70121.1"/>
    </source>
</evidence>
<protein>
    <submittedName>
        <fullName evidence="2">PGAP1-like protein</fullName>
    </submittedName>
</protein>
<reference evidence="2" key="1">
    <citation type="submission" date="2016-10" db="EMBL/GenBank/DDBJ databases">
        <title>Sequence of Gallionella enrichment culture.</title>
        <authorList>
            <person name="Poehlein A."/>
            <person name="Muehling M."/>
            <person name="Daniel R."/>
        </authorList>
    </citation>
    <scope>NUCLEOTIDE SEQUENCE</scope>
</reference>
<evidence type="ECO:0000259" key="1">
    <source>
        <dbReference type="Pfam" id="PF07819"/>
    </source>
</evidence>
<organism evidence="2">
    <name type="scientific">mine drainage metagenome</name>
    <dbReference type="NCBI Taxonomy" id="410659"/>
    <lineage>
        <taxon>unclassified sequences</taxon>
        <taxon>metagenomes</taxon>
        <taxon>ecological metagenomes</taxon>
    </lineage>
</organism>
<dbReference type="InterPro" id="IPR012908">
    <property type="entry name" value="PGAP1-ab_dom-like"/>
</dbReference>
<dbReference type="SUPFAM" id="SSF53474">
    <property type="entry name" value="alpha/beta-Hydrolases"/>
    <property type="match status" value="1"/>
</dbReference>
<proteinExistence type="predicted"/>
<dbReference type="GO" id="GO:0016788">
    <property type="term" value="F:hydrolase activity, acting on ester bonds"/>
    <property type="evidence" value="ECO:0007669"/>
    <property type="project" value="InterPro"/>
</dbReference>
<dbReference type="AlphaFoldDB" id="A0A1J5PER8"/>
<gene>
    <name evidence="2" type="ORF">GALL_482690</name>
</gene>
<comment type="caution">
    <text evidence="2">The sequence shown here is derived from an EMBL/GenBank/DDBJ whole genome shotgun (WGS) entry which is preliminary data.</text>
</comment>
<name>A0A1J5PER8_9ZZZZ</name>
<dbReference type="Gene3D" id="3.40.50.1820">
    <property type="entry name" value="alpha/beta hydrolase"/>
    <property type="match status" value="1"/>
</dbReference>
<dbReference type="PANTHER" id="PTHR37946:SF1">
    <property type="entry name" value="SLL1969 PROTEIN"/>
    <property type="match status" value="1"/>
</dbReference>
<dbReference type="EMBL" id="MLJW01004356">
    <property type="protein sequence ID" value="OIQ70121.1"/>
    <property type="molecule type" value="Genomic_DNA"/>
</dbReference>
<dbReference type="InterPro" id="IPR029058">
    <property type="entry name" value="AB_hydrolase_fold"/>
</dbReference>
<feature type="domain" description="GPI inositol-deacylase PGAP1-like alpha/beta" evidence="1">
    <location>
        <begin position="28"/>
        <end position="115"/>
    </location>
</feature>
<dbReference type="Pfam" id="PF07819">
    <property type="entry name" value="PGAP1"/>
    <property type="match status" value="1"/>
</dbReference>
<dbReference type="PANTHER" id="PTHR37946">
    <property type="entry name" value="SLL1969 PROTEIN"/>
    <property type="match status" value="1"/>
</dbReference>
<sequence>MLDLEPLFASIDAYAPLIDRQVAALLTQTGADKVVLVGHSMGGLAIRAWLRRYTSSRMAQIAAIITLGTPHQGTRIASSSMTANGAQMIWQSDWLQALQDSETPAQRALMHIAITAHDNIVYPQRQQVLDGAQVTEFAGLGHLELCLDAGVIDWVRHKLAALSASPLFQKTDLD</sequence>
<accession>A0A1J5PER8</accession>